<name>A0A117MFW7_9EURY</name>
<dbReference type="Pfam" id="PF01402">
    <property type="entry name" value="RHH_1"/>
    <property type="match status" value="1"/>
</dbReference>
<dbReference type="Proteomes" id="UP000054598">
    <property type="component" value="Unassembled WGS sequence"/>
</dbReference>
<dbReference type="InterPro" id="IPR002145">
    <property type="entry name" value="CopG"/>
</dbReference>
<comment type="caution">
    <text evidence="2">The sequence shown here is derived from an EMBL/GenBank/DDBJ whole genome shotgun (WGS) entry which is preliminary data.</text>
</comment>
<dbReference type="InterPro" id="IPR013321">
    <property type="entry name" value="Arc_rbn_hlx_hlx"/>
</dbReference>
<reference evidence="3" key="1">
    <citation type="journal article" date="2015" name="MBio">
        <title>Genome-Resolved Metagenomic Analysis Reveals Roles for Candidate Phyla and Other Microbial Community Members in Biogeochemical Transformations in Oil Reservoirs.</title>
        <authorList>
            <person name="Hu P."/>
            <person name="Tom L."/>
            <person name="Singh A."/>
            <person name="Thomas B.C."/>
            <person name="Baker B.J."/>
            <person name="Piceno Y.M."/>
            <person name="Andersen G.L."/>
            <person name="Banfield J.F."/>
        </authorList>
    </citation>
    <scope>NUCLEOTIDE SEQUENCE [LARGE SCALE GENOMIC DNA]</scope>
</reference>
<feature type="domain" description="Ribbon-helix-helix protein CopG" evidence="1">
    <location>
        <begin position="5"/>
        <end position="29"/>
    </location>
</feature>
<evidence type="ECO:0000259" key="1">
    <source>
        <dbReference type="Pfam" id="PF01402"/>
    </source>
</evidence>
<dbReference type="GO" id="GO:0006355">
    <property type="term" value="P:regulation of DNA-templated transcription"/>
    <property type="evidence" value="ECO:0007669"/>
    <property type="project" value="InterPro"/>
</dbReference>
<dbReference type="AlphaFoldDB" id="A0A117MFW7"/>
<evidence type="ECO:0000313" key="3">
    <source>
        <dbReference type="Proteomes" id="UP000054598"/>
    </source>
</evidence>
<organism evidence="2 3">
    <name type="scientific">Methanoculleus marisnigri</name>
    <dbReference type="NCBI Taxonomy" id="2198"/>
    <lineage>
        <taxon>Archaea</taxon>
        <taxon>Methanobacteriati</taxon>
        <taxon>Methanobacteriota</taxon>
        <taxon>Stenosarchaea group</taxon>
        <taxon>Methanomicrobia</taxon>
        <taxon>Methanomicrobiales</taxon>
        <taxon>Methanomicrobiaceae</taxon>
        <taxon>Methanoculleus</taxon>
    </lineage>
</organism>
<dbReference type="Gene3D" id="1.10.1220.10">
    <property type="entry name" value="Met repressor-like"/>
    <property type="match status" value="1"/>
</dbReference>
<proteinExistence type="predicted"/>
<accession>A0A117MFW7</accession>
<feature type="non-terminal residue" evidence="2">
    <location>
        <position position="32"/>
    </location>
</feature>
<evidence type="ECO:0000313" key="2">
    <source>
        <dbReference type="EMBL" id="KUL01798.1"/>
    </source>
</evidence>
<gene>
    <name evidence="2" type="ORF">XE10_0905</name>
</gene>
<sequence length="32" mass="3811">MVRYSVTMHDDLVKTIDRICDTRGISRSEWLN</sequence>
<protein>
    <submittedName>
        <fullName evidence="2">Acetyl-CoA synthetase</fullName>
    </submittedName>
</protein>
<dbReference type="EMBL" id="LGHE01000086">
    <property type="protein sequence ID" value="KUL01798.1"/>
    <property type="molecule type" value="Genomic_DNA"/>
</dbReference>